<dbReference type="PANTHER" id="PTHR28038:SF1">
    <property type="entry name" value="ADL329WP"/>
    <property type="match status" value="1"/>
</dbReference>
<dbReference type="PANTHER" id="PTHR28038">
    <property type="entry name" value="ADL329WP"/>
    <property type="match status" value="1"/>
</dbReference>
<dbReference type="OrthoDB" id="284718at2759"/>
<name>U4L8S1_PYROM</name>
<dbReference type="OMA" id="RNKFIGW"/>
<keyword evidence="3" id="KW-1185">Reference proteome</keyword>
<evidence type="ECO:0000256" key="1">
    <source>
        <dbReference type="SAM" id="Phobius"/>
    </source>
</evidence>
<organism evidence="2 3">
    <name type="scientific">Pyronema omphalodes (strain CBS 100304)</name>
    <name type="common">Pyronema confluens</name>
    <dbReference type="NCBI Taxonomy" id="1076935"/>
    <lineage>
        <taxon>Eukaryota</taxon>
        <taxon>Fungi</taxon>
        <taxon>Dikarya</taxon>
        <taxon>Ascomycota</taxon>
        <taxon>Pezizomycotina</taxon>
        <taxon>Pezizomycetes</taxon>
        <taxon>Pezizales</taxon>
        <taxon>Pyronemataceae</taxon>
        <taxon>Pyronema</taxon>
    </lineage>
</organism>
<dbReference type="STRING" id="1076935.U4L8S1"/>
<evidence type="ECO:0000313" key="2">
    <source>
        <dbReference type="EMBL" id="CCX13242.1"/>
    </source>
</evidence>
<proteinExistence type="predicted"/>
<feature type="transmembrane region" description="Helical" evidence="1">
    <location>
        <begin position="73"/>
        <end position="93"/>
    </location>
</feature>
<sequence length="113" mass="12041">MAPQQFKDKRSAELIIPYTPAEYNPEEHTMSNALPMAAMFTRNKMVGWTAVVFAIQSWMSESSDSIASGKQPGIFAVGISLMSLAVTYIPVFFPTMPAGPGATGTDAPAPQAA</sequence>
<keyword evidence="1" id="KW-1133">Transmembrane helix</keyword>
<dbReference type="Proteomes" id="UP000018144">
    <property type="component" value="Unassembled WGS sequence"/>
</dbReference>
<dbReference type="EMBL" id="HF935791">
    <property type="protein sequence ID" value="CCX13242.1"/>
    <property type="molecule type" value="Genomic_DNA"/>
</dbReference>
<accession>U4L8S1</accession>
<dbReference type="AlphaFoldDB" id="U4L8S1"/>
<reference evidence="2 3" key="1">
    <citation type="journal article" date="2013" name="PLoS Genet.">
        <title>The genome and development-dependent transcriptomes of Pyronema confluens: a window into fungal evolution.</title>
        <authorList>
            <person name="Traeger S."/>
            <person name="Altegoer F."/>
            <person name="Freitag M."/>
            <person name="Gabaldon T."/>
            <person name="Kempken F."/>
            <person name="Kumar A."/>
            <person name="Marcet-Houben M."/>
            <person name="Poggeler S."/>
            <person name="Stajich J.E."/>
            <person name="Nowrousian M."/>
        </authorList>
    </citation>
    <scope>NUCLEOTIDE SEQUENCE [LARGE SCALE GENOMIC DNA]</scope>
    <source>
        <strain evidence="3">CBS 100304</strain>
        <tissue evidence="2">Vegetative mycelium</tissue>
    </source>
</reference>
<keyword evidence="1" id="KW-0472">Membrane</keyword>
<gene>
    <name evidence="2" type="ORF">PCON_12835</name>
</gene>
<keyword evidence="1" id="KW-0812">Transmembrane</keyword>
<protein>
    <submittedName>
        <fullName evidence="2">Similar to Uncharacterized protein YPR063C acc. no. Q12160</fullName>
    </submittedName>
</protein>
<evidence type="ECO:0000313" key="3">
    <source>
        <dbReference type="Proteomes" id="UP000018144"/>
    </source>
</evidence>